<sequence length="98" mass="10610">MANKVVRSDWICSLSTLLGGLSPQTPPETFKRFPSVASAGRALHPYQSGSDNQILHFTLTSGRCNTRESVLRAVHLSASSDNASLSASRPSARRECHQ</sequence>
<reference evidence="2" key="1">
    <citation type="submission" date="2023-08" db="EMBL/GenBank/DDBJ databases">
        <title>Chromosome-level Genome Assembly of mud carp (Cirrhinus molitorella).</title>
        <authorList>
            <person name="Liu H."/>
        </authorList>
    </citation>
    <scope>NUCLEOTIDE SEQUENCE</scope>
    <source>
        <strain evidence="2">Prfri</strain>
        <tissue evidence="2">Muscle</tissue>
    </source>
</reference>
<feature type="region of interest" description="Disordered" evidence="1">
    <location>
        <begin position="79"/>
        <end position="98"/>
    </location>
</feature>
<name>A0AA88NZM3_9TELE</name>
<dbReference type="EMBL" id="JAUYZG010000023">
    <property type="protein sequence ID" value="KAK2870745.1"/>
    <property type="molecule type" value="Genomic_DNA"/>
</dbReference>
<protein>
    <submittedName>
        <fullName evidence="2">Uncharacterized protein</fullName>
    </submittedName>
</protein>
<gene>
    <name evidence="2" type="ORF">Q8A67_023272</name>
</gene>
<organism evidence="2 3">
    <name type="scientific">Cirrhinus molitorella</name>
    <name type="common">mud carp</name>
    <dbReference type="NCBI Taxonomy" id="172907"/>
    <lineage>
        <taxon>Eukaryota</taxon>
        <taxon>Metazoa</taxon>
        <taxon>Chordata</taxon>
        <taxon>Craniata</taxon>
        <taxon>Vertebrata</taxon>
        <taxon>Euteleostomi</taxon>
        <taxon>Actinopterygii</taxon>
        <taxon>Neopterygii</taxon>
        <taxon>Teleostei</taxon>
        <taxon>Ostariophysi</taxon>
        <taxon>Cypriniformes</taxon>
        <taxon>Cyprinidae</taxon>
        <taxon>Labeoninae</taxon>
        <taxon>Labeonini</taxon>
        <taxon>Cirrhinus</taxon>
    </lineage>
</organism>
<feature type="compositionally biased region" description="Low complexity" evidence="1">
    <location>
        <begin position="79"/>
        <end position="90"/>
    </location>
</feature>
<evidence type="ECO:0000256" key="1">
    <source>
        <dbReference type="SAM" id="MobiDB-lite"/>
    </source>
</evidence>
<proteinExistence type="predicted"/>
<dbReference type="AlphaFoldDB" id="A0AA88NZM3"/>
<keyword evidence="3" id="KW-1185">Reference proteome</keyword>
<evidence type="ECO:0000313" key="2">
    <source>
        <dbReference type="EMBL" id="KAK2870745.1"/>
    </source>
</evidence>
<dbReference type="Proteomes" id="UP001187343">
    <property type="component" value="Unassembled WGS sequence"/>
</dbReference>
<comment type="caution">
    <text evidence="2">The sequence shown here is derived from an EMBL/GenBank/DDBJ whole genome shotgun (WGS) entry which is preliminary data.</text>
</comment>
<evidence type="ECO:0000313" key="3">
    <source>
        <dbReference type="Proteomes" id="UP001187343"/>
    </source>
</evidence>
<accession>A0AA88NZM3</accession>